<keyword evidence="4" id="KW-0862">Zinc</keyword>
<comment type="caution">
    <text evidence="6">The sequence shown here is derived from an EMBL/GenBank/DDBJ whole genome shotgun (WGS) entry which is preliminary data.</text>
</comment>
<name>A0ABR4EFB3_9PEZI</name>
<dbReference type="InterPro" id="IPR036866">
    <property type="entry name" value="RibonucZ/Hydroxyglut_hydro"/>
</dbReference>
<feature type="domain" description="Metallo-beta-lactamase" evidence="5">
    <location>
        <begin position="141"/>
        <end position="233"/>
    </location>
</feature>
<evidence type="ECO:0000259" key="5">
    <source>
        <dbReference type="Pfam" id="PF00753"/>
    </source>
</evidence>
<keyword evidence="7" id="KW-1185">Reference proteome</keyword>
<reference evidence="6 7" key="1">
    <citation type="submission" date="2024-03" db="EMBL/GenBank/DDBJ databases">
        <title>A high-quality draft genome sequence of Diaporthe vaccinii, a causative agent of upright dieback and viscid rot disease in cranberry plants.</title>
        <authorList>
            <person name="Sarrasin M."/>
            <person name="Lang B.F."/>
            <person name="Burger G."/>
        </authorList>
    </citation>
    <scope>NUCLEOTIDE SEQUENCE [LARGE SCALE GENOMIC DNA]</scope>
    <source>
        <strain evidence="6 7">IS7</strain>
    </source>
</reference>
<dbReference type="InterPro" id="IPR001279">
    <property type="entry name" value="Metallo-B-lactamas"/>
</dbReference>
<evidence type="ECO:0000313" key="6">
    <source>
        <dbReference type="EMBL" id="KAL2281085.1"/>
    </source>
</evidence>
<dbReference type="PANTHER" id="PTHR42978:SF5">
    <property type="entry name" value="METALLO-BETA-LACTAMASE DOMAIN-CONTAINING PROTEIN"/>
    <property type="match status" value="1"/>
</dbReference>
<organism evidence="6 7">
    <name type="scientific">Diaporthe vaccinii</name>
    <dbReference type="NCBI Taxonomy" id="105482"/>
    <lineage>
        <taxon>Eukaryota</taxon>
        <taxon>Fungi</taxon>
        <taxon>Dikarya</taxon>
        <taxon>Ascomycota</taxon>
        <taxon>Pezizomycotina</taxon>
        <taxon>Sordariomycetes</taxon>
        <taxon>Sordariomycetidae</taxon>
        <taxon>Diaporthales</taxon>
        <taxon>Diaporthaceae</taxon>
        <taxon>Diaporthe</taxon>
        <taxon>Diaporthe eres species complex</taxon>
    </lineage>
</organism>
<protein>
    <recommendedName>
        <fullName evidence="5">Metallo-beta-lactamase domain-containing protein</fullName>
    </recommendedName>
</protein>
<dbReference type="CDD" id="cd07730">
    <property type="entry name" value="metallo-hydrolase-like_MBL-fold"/>
    <property type="match status" value="1"/>
</dbReference>
<evidence type="ECO:0000256" key="4">
    <source>
        <dbReference type="ARBA" id="ARBA00022833"/>
    </source>
</evidence>
<dbReference type="EMBL" id="JBAWTH010000059">
    <property type="protein sequence ID" value="KAL2281085.1"/>
    <property type="molecule type" value="Genomic_DNA"/>
</dbReference>
<evidence type="ECO:0000313" key="7">
    <source>
        <dbReference type="Proteomes" id="UP001600888"/>
    </source>
</evidence>
<evidence type="ECO:0000256" key="3">
    <source>
        <dbReference type="ARBA" id="ARBA00022801"/>
    </source>
</evidence>
<proteinExistence type="inferred from homology"/>
<keyword evidence="2" id="KW-0479">Metal-binding</keyword>
<evidence type="ECO:0000256" key="1">
    <source>
        <dbReference type="ARBA" id="ARBA00007749"/>
    </source>
</evidence>
<dbReference type="Proteomes" id="UP001600888">
    <property type="component" value="Unassembled WGS sequence"/>
</dbReference>
<comment type="similarity">
    <text evidence="1">Belongs to the metallo-beta-lactamase superfamily.</text>
</comment>
<gene>
    <name evidence="6" type="ORF">FJTKL_11765</name>
</gene>
<sequence>MSALRTVWASASTQYFRKTRTVWLPNNLKVAGQHHFSHARRQNESHATNRVARYRPEGIQFPTYKGHCAKVSVINGATTQMLSSMLVHPAPSSAAHKYMRLASYSFLIESHHRSQKVLFDLAFMKNLFTRMPPALKAMLTGGTDVVDPVMKIEQLCDVPDTLQAHGQDLSGINNIIWSHAHIDHVGDPSVFPYSTDLVVGPGFKSAYMPGYPVNPDATVLDSAFQGRSVKEVEFGKYGSDVTNIGGFRAVDFWRDGSFWVLECPGHTGHHLGALCRTTPDTWVFMGADCCRK</sequence>
<dbReference type="Pfam" id="PF00753">
    <property type="entry name" value="Lactamase_B"/>
    <property type="match status" value="1"/>
</dbReference>
<evidence type="ECO:0000256" key="2">
    <source>
        <dbReference type="ARBA" id="ARBA00022723"/>
    </source>
</evidence>
<dbReference type="PANTHER" id="PTHR42978">
    <property type="entry name" value="QUORUM-QUENCHING LACTONASE YTNP-RELATED-RELATED"/>
    <property type="match status" value="1"/>
</dbReference>
<dbReference type="Gene3D" id="3.60.15.10">
    <property type="entry name" value="Ribonuclease Z/Hydroxyacylglutathione hydrolase-like"/>
    <property type="match status" value="1"/>
</dbReference>
<accession>A0ABR4EFB3</accession>
<dbReference type="InterPro" id="IPR051013">
    <property type="entry name" value="MBL_superfamily_lactonases"/>
</dbReference>
<keyword evidence="3" id="KW-0378">Hydrolase</keyword>
<dbReference type="SUPFAM" id="SSF56281">
    <property type="entry name" value="Metallo-hydrolase/oxidoreductase"/>
    <property type="match status" value="1"/>
</dbReference>